<proteinExistence type="predicted"/>
<evidence type="ECO:0000313" key="1">
    <source>
        <dbReference type="EMBL" id="JAD16732.1"/>
    </source>
</evidence>
<sequence length="179" mass="19348">MCDGSTTPSTSLSIASYITLKALPLVPSLHLMPCRHRRFSFPSASASLRAPPASLLPRARPPPYAYPVVVITTSPPRDGATCWGRGQACSRDEHRKAAQRVDKPGHGRTDGGAQVIEAACRSVGRRCPCGPIRWQAQPSRMLGAPPPLVSPTTADALLLLHQLHHPLYAMDWSNEPNCM</sequence>
<organism evidence="1">
    <name type="scientific">Arundo donax</name>
    <name type="common">Giant reed</name>
    <name type="synonym">Donax arundinaceus</name>
    <dbReference type="NCBI Taxonomy" id="35708"/>
    <lineage>
        <taxon>Eukaryota</taxon>
        <taxon>Viridiplantae</taxon>
        <taxon>Streptophyta</taxon>
        <taxon>Embryophyta</taxon>
        <taxon>Tracheophyta</taxon>
        <taxon>Spermatophyta</taxon>
        <taxon>Magnoliopsida</taxon>
        <taxon>Liliopsida</taxon>
        <taxon>Poales</taxon>
        <taxon>Poaceae</taxon>
        <taxon>PACMAD clade</taxon>
        <taxon>Arundinoideae</taxon>
        <taxon>Arundineae</taxon>
        <taxon>Arundo</taxon>
    </lineage>
</organism>
<name>A0A0A9TZK7_ARUDO</name>
<reference evidence="1" key="2">
    <citation type="journal article" date="2015" name="Data Brief">
        <title>Shoot transcriptome of the giant reed, Arundo donax.</title>
        <authorList>
            <person name="Barrero R.A."/>
            <person name="Guerrero F.D."/>
            <person name="Moolhuijzen P."/>
            <person name="Goolsby J.A."/>
            <person name="Tidwell J."/>
            <person name="Bellgard S.E."/>
            <person name="Bellgard M.I."/>
        </authorList>
    </citation>
    <scope>NUCLEOTIDE SEQUENCE</scope>
    <source>
        <tissue evidence="1">Shoot tissue taken approximately 20 cm above the soil surface</tissue>
    </source>
</reference>
<accession>A0A0A9TZK7</accession>
<protein>
    <submittedName>
        <fullName evidence="1">Uncharacterized protein</fullName>
    </submittedName>
</protein>
<dbReference type="AlphaFoldDB" id="A0A0A9TZK7"/>
<reference evidence="1" key="1">
    <citation type="submission" date="2014-09" db="EMBL/GenBank/DDBJ databases">
        <authorList>
            <person name="Magalhaes I.L.F."/>
            <person name="Oliveira U."/>
            <person name="Santos F.R."/>
            <person name="Vidigal T.H.D.A."/>
            <person name="Brescovit A.D."/>
            <person name="Santos A.J."/>
        </authorList>
    </citation>
    <scope>NUCLEOTIDE SEQUENCE</scope>
    <source>
        <tissue evidence="1">Shoot tissue taken approximately 20 cm above the soil surface</tissue>
    </source>
</reference>
<dbReference type="EMBL" id="GBRH01281163">
    <property type="protein sequence ID" value="JAD16732.1"/>
    <property type="molecule type" value="Transcribed_RNA"/>
</dbReference>